<name>A0A100WW71_MYCFO</name>
<proteinExistence type="predicted"/>
<sequence length="64" mass="6107">MAGGGGTGRHNPVAMSSCLPGTQNGEQPLVTPVSPGAHAELGAGVTIVPTAIEPAVNAAADTAM</sequence>
<reference evidence="2 3" key="1">
    <citation type="journal article" date="2016" name="Genome Announc.">
        <title>Draft Genome Sequences of Five Rapidly Growing Mycobacterium Species, M. thermoresistibile, M. fortuitum subsp. acetamidolyticum, M. canariasense, M. brisbanense, and M. novocastrense.</title>
        <authorList>
            <person name="Katahira K."/>
            <person name="Ogura Y."/>
            <person name="Gotoh Y."/>
            <person name="Hayashi T."/>
        </authorList>
    </citation>
    <scope>NUCLEOTIDE SEQUENCE [LARGE SCALE GENOMIC DNA]</scope>
    <source>
        <strain evidence="2 3">JCM6368</strain>
    </source>
</reference>
<protein>
    <submittedName>
        <fullName evidence="2">Kinesin-like protein KIF13B</fullName>
    </submittedName>
</protein>
<organism evidence="2 3">
    <name type="scientific">Mycolicibacterium fortuitum subsp. acetamidolyticum</name>
    <dbReference type="NCBI Taxonomy" id="144550"/>
    <lineage>
        <taxon>Bacteria</taxon>
        <taxon>Bacillati</taxon>
        <taxon>Actinomycetota</taxon>
        <taxon>Actinomycetes</taxon>
        <taxon>Mycobacteriales</taxon>
        <taxon>Mycobacteriaceae</taxon>
        <taxon>Mycolicibacterium</taxon>
    </lineage>
</organism>
<reference evidence="3" key="2">
    <citation type="submission" date="2016-02" db="EMBL/GenBank/DDBJ databases">
        <title>Draft genome sequence of five rapidly growing Mycobacterium species.</title>
        <authorList>
            <person name="Katahira K."/>
            <person name="Gotou Y."/>
            <person name="Iida K."/>
            <person name="Ogura Y."/>
            <person name="Hayashi T."/>
        </authorList>
    </citation>
    <scope>NUCLEOTIDE SEQUENCE [LARGE SCALE GENOMIC DNA]</scope>
    <source>
        <strain evidence="3">JCM6368</strain>
    </source>
</reference>
<dbReference type="Proteomes" id="UP000069705">
    <property type="component" value="Unassembled WGS sequence"/>
</dbReference>
<gene>
    <name evidence="2" type="ORF">RMCFA_5633</name>
</gene>
<feature type="region of interest" description="Disordered" evidence="1">
    <location>
        <begin position="1"/>
        <end position="37"/>
    </location>
</feature>
<dbReference type="EMBL" id="BCSZ01000061">
    <property type="protein sequence ID" value="GAT05522.1"/>
    <property type="molecule type" value="Genomic_DNA"/>
</dbReference>
<dbReference type="AlphaFoldDB" id="A0A100WW71"/>
<evidence type="ECO:0000313" key="3">
    <source>
        <dbReference type="Proteomes" id="UP000069705"/>
    </source>
</evidence>
<evidence type="ECO:0000313" key="2">
    <source>
        <dbReference type="EMBL" id="GAT05522.1"/>
    </source>
</evidence>
<evidence type="ECO:0000256" key="1">
    <source>
        <dbReference type="SAM" id="MobiDB-lite"/>
    </source>
</evidence>
<comment type="caution">
    <text evidence="2">The sequence shown here is derived from an EMBL/GenBank/DDBJ whole genome shotgun (WGS) entry which is preliminary data.</text>
</comment>
<accession>A0A100WW71</accession>